<dbReference type="AlphaFoldDB" id="A0A165GHM9"/>
<organism evidence="3 4">
    <name type="scientific">Exidia glandulosa HHB12029</name>
    <dbReference type="NCBI Taxonomy" id="1314781"/>
    <lineage>
        <taxon>Eukaryota</taxon>
        <taxon>Fungi</taxon>
        <taxon>Dikarya</taxon>
        <taxon>Basidiomycota</taxon>
        <taxon>Agaricomycotina</taxon>
        <taxon>Agaricomycetes</taxon>
        <taxon>Auriculariales</taxon>
        <taxon>Exidiaceae</taxon>
        <taxon>Exidia</taxon>
    </lineage>
</organism>
<gene>
    <name evidence="3" type="ORF">EXIGLDRAFT_750621</name>
</gene>
<feature type="compositionally biased region" description="Polar residues" evidence="1">
    <location>
        <begin position="68"/>
        <end position="110"/>
    </location>
</feature>
<evidence type="ECO:0000256" key="2">
    <source>
        <dbReference type="SAM" id="SignalP"/>
    </source>
</evidence>
<reference evidence="3 4" key="1">
    <citation type="journal article" date="2016" name="Mol. Biol. Evol.">
        <title>Comparative Genomics of Early-Diverging Mushroom-Forming Fungi Provides Insights into the Origins of Lignocellulose Decay Capabilities.</title>
        <authorList>
            <person name="Nagy L.G."/>
            <person name="Riley R."/>
            <person name="Tritt A."/>
            <person name="Adam C."/>
            <person name="Daum C."/>
            <person name="Floudas D."/>
            <person name="Sun H."/>
            <person name="Yadav J.S."/>
            <person name="Pangilinan J."/>
            <person name="Larsson K.H."/>
            <person name="Matsuura K."/>
            <person name="Barry K."/>
            <person name="Labutti K."/>
            <person name="Kuo R."/>
            <person name="Ohm R.A."/>
            <person name="Bhattacharya S.S."/>
            <person name="Shirouzu T."/>
            <person name="Yoshinaga Y."/>
            <person name="Martin F.M."/>
            <person name="Grigoriev I.V."/>
            <person name="Hibbett D.S."/>
        </authorList>
    </citation>
    <scope>NUCLEOTIDE SEQUENCE [LARGE SCALE GENOMIC DNA]</scope>
    <source>
        <strain evidence="3 4">HHB12029</strain>
    </source>
</reference>
<dbReference type="EMBL" id="KV426047">
    <property type="protein sequence ID" value="KZV90531.1"/>
    <property type="molecule type" value="Genomic_DNA"/>
</dbReference>
<evidence type="ECO:0000313" key="4">
    <source>
        <dbReference type="Proteomes" id="UP000077266"/>
    </source>
</evidence>
<dbReference type="InParanoid" id="A0A165GHM9"/>
<name>A0A165GHM9_EXIGL</name>
<evidence type="ECO:0000313" key="3">
    <source>
        <dbReference type="EMBL" id="KZV90531.1"/>
    </source>
</evidence>
<dbReference type="Proteomes" id="UP000077266">
    <property type="component" value="Unassembled WGS sequence"/>
</dbReference>
<feature type="region of interest" description="Disordered" evidence="1">
    <location>
        <begin position="59"/>
        <end position="130"/>
    </location>
</feature>
<proteinExistence type="predicted"/>
<accession>A0A165GHM9</accession>
<protein>
    <submittedName>
        <fullName evidence="3">Uncharacterized protein</fullName>
    </submittedName>
</protein>
<evidence type="ECO:0000256" key="1">
    <source>
        <dbReference type="SAM" id="MobiDB-lite"/>
    </source>
</evidence>
<keyword evidence="2" id="KW-0732">Signal</keyword>
<sequence length="130" mass="13978">MLVTLFRLPLLLLLSLLLGRWLHVAAAPVASGSYLIANPDNSTGVLMTKFLDIRGSMTSDETPVIGSPLNSPNPSTSDQRASSKSYEPTVFSSRVLNSETPVSGGSTNSMAYLVKQPDSPGKRHNRSYKV</sequence>
<feature type="chain" id="PRO_5007858218" evidence="2">
    <location>
        <begin position="27"/>
        <end position="130"/>
    </location>
</feature>
<keyword evidence="4" id="KW-1185">Reference proteome</keyword>
<feature type="signal peptide" evidence="2">
    <location>
        <begin position="1"/>
        <end position="26"/>
    </location>
</feature>